<protein>
    <submittedName>
        <fullName evidence="3">ParB/RepB/Spo0J family partition protein</fullName>
    </submittedName>
</protein>
<dbReference type="Pfam" id="PF18090">
    <property type="entry name" value="SoPB_HTH"/>
    <property type="match status" value="1"/>
</dbReference>
<comment type="caution">
    <text evidence="3">The sequence shown here is derived from an EMBL/GenBank/DDBJ whole genome shotgun (WGS) entry which is preliminary data.</text>
</comment>
<dbReference type="SMART" id="SM00470">
    <property type="entry name" value="ParB"/>
    <property type="match status" value="1"/>
</dbReference>
<dbReference type="InterPro" id="IPR040873">
    <property type="entry name" value="SoPB_HTH"/>
</dbReference>
<dbReference type="PANTHER" id="PTHR33375:SF1">
    <property type="entry name" value="CHROMOSOME-PARTITIONING PROTEIN PARB-RELATED"/>
    <property type="match status" value="1"/>
</dbReference>
<dbReference type="Gene3D" id="1.10.10.2830">
    <property type="match status" value="1"/>
</dbReference>
<keyword evidence="4" id="KW-1185">Reference proteome</keyword>
<dbReference type="InterPro" id="IPR004437">
    <property type="entry name" value="ParB/RepB/Spo0J"/>
</dbReference>
<dbReference type="Proteomes" id="UP001596516">
    <property type="component" value="Unassembled WGS sequence"/>
</dbReference>
<sequence>MSKRHDALFEDVLKDFSATEPAPEDRGGARFLKRSSTLADTGEREEKVLRWVDPAHCVMWAGHNRAYDLLTAENCGDLIASIKAQGQQEFPAIVRRLTGSQTGAGAEYEVICGARRHFAISWLRANNYPQFRYLIEVRDLTDEEAFRLADLENRDREDISDFERARDYALALESYYGGRQKAMAERLEVSEGWLSRYLQLARLPEEIIAAYPDIREIRELHARTLRPYLGDPQQRAQLIEAAGELAAEQRAAREGQGAPVPAAKVLARLKAAAAGPRKARPPERLFRRVPEESGVAMRRKNGRVTLEFSENLSDAALEVAFRLFLEHRREARK</sequence>
<dbReference type="PANTHER" id="PTHR33375">
    <property type="entry name" value="CHROMOSOME-PARTITIONING PROTEIN PARB-RELATED"/>
    <property type="match status" value="1"/>
</dbReference>
<dbReference type="CDD" id="cd16405">
    <property type="entry name" value="RepB_like_N"/>
    <property type="match status" value="1"/>
</dbReference>
<evidence type="ECO:0000313" key="3">
    <source>
        <dbReference type="EMBL" id="MFC7705534.1"/>
    </source>
</evidence>
<dbReference type="InterPro" id="IPR036086">
    <property type="entry name" value="ParB/Sulfiredoxin_sf"/>
</dbReference>
<reference evidence="4" key="1">
    <citation type="journal article" date="2019" name="Int. J. Syst. Evol. Microbiol.">
        <title>The Global Catalogue of Microorganisms (GCM) 10K type strain sequencing project: providing services to taxonomists for standard genome sequencing and annotation.</title>
        <authorList>
            <consortium name="The Broad Institute Genomics Platform"/>
            <consortium name="The Broad Institute Genome Sequencing Center for Infectious Disease"/>
            <person name="Wu L."/>
            <person name="Ma J."/>
        </authorList>
    </citation>
    <scope>NUCLEOTIDE SEQUENCE [LARGE SCALE GENOMIC DNA]</scope>
    <source>
        <strain evidence="4">CGMCC 1.12750</strain>
    </source>
</reference>
<dbReference type="NCBIfam" id="TIGR00180">
    <property type="entry name" value="parB_part"/>
    <property type="match status" value="1"/>
</dbReference>
<feature type="domain" description="ParB-like N-terminal" evidence="2">
    <location>
        <begin position="50"/>
        <end position="154"/>
    </location>
</feature>
<dbReference type="SUPFAM" id="SSF109709">
    <property type="entry name" value="KorB DNA-binding domain-like"/>
    <property type="match status" value="1"/>
</dbReference>
<dbReference type="InterPro" id="IPR037972">
    <property type="entry name" value="RepB_N"/>
</dbReference>
<dbReference type="RefSeq" id="WP_377405541.1">
    <property type="nucleotide sequence ID" value="NZ_JBHTFQ010000008.1"/>
</dbReference>
<dbReference type="InterPro" id="IPR050336">
    <property type="entry name" value="Chromosome_partition/occlusion"/>
</dbReference>
<evidence type="ECO:0000313" key="4">
    <source>
        <dbReference type="Proteomes" id="UP001596516"/>
    </source>
</evidence>
<dbReference type="EMBL" id="JBHTFQ010000008">
    <property type="protein sequence ID" value="MFC7705534.1"/>
    <property type="molecule type" value="Genomic_DNA"/>
</dbReference>
<proteinExistence type="inferred from homology"/>
<evidence type="ECO:0000259" key="2">
    <source>
        <dbReference type="SMART" id="SM00470"/>
    </source>
</evidence>
<dbReference type="InterPro" id="IPR003115">
    <property type="entry name" value="ParB_N"/>
</dbReference>
<gene>
    <name evidence="3" type="ORF">ACFQXB_15185</name>
</gene>
<accession>A0ABW2ULE0</accession>
<comment type="similarity">
    <text evidence="1">Belongs to the ParB family.</text>
</comment>
<name>A0ABW2ULE0_9RHOB</name>
<dbReference type="SUPFAM" id="SSF110849">
    <property type="entry name" value="ParB/Sulfiredoxin"/>
    <property type="match status" value="1"/>
</dbReference>
<evidence type="ECO:0000256" key="1">
    <source>
        <dbReference type="ARBA" id="ARBA00006295"/>
    </source>
</evidence>
<organism evidence="3 4">
    <name type="scientific">Plastorhodobacter daqingensis</name>
    <dbReference type="NCBI Taxonomy" id="1387281"/>
    <lineage>
        <taxon>Bacteria</taxon>
        <taxon>Pseudomonadati</taxon>
        <taxon>Pseudomonadota</taxon>
        <taxon>Alphaproteobacteria</taxon>
        <taxon>Rhodobacterales</taxon>
        <taxon>Paracoccaceae</taxon>
        <taxon>Plastorhodobacter</taxon>
    </lineage>
</organism>